<keyword evidence="2" id="KW-1185">Reference proteome</keyword>
<sequence length="133" mass="15641">MFVYINNKRFENFQGSKETIWRTLNTPFNRFTEILSNINKFWYPSGIAFISNKQLIENIYLSQEEESSLYQFDEEKNNRFLLLNNFAGPEGYMHSWKGLTQSDIENAFNIKFDNAILEKIGGFPSRLKLHAPA</sequence>
<dbReference type="AlphaFoldDB" id="A0A0A6PBI8"/>
<protein>
    <submittedName>
        <fullName evidence="1">Uncharacterized protein</fullName>
    </submittedName>
</protein>
<comment type="caution">
    <text evidence="1">The sequence shown here is derived from an EMBL/GenBank/DDBJ whole genome shotgun (WGS) entry which is preliminary data.</text>
</comment>
<gene>
    <name evidence="1" type="ORF">PN36_09025</name>
</gene>
<reference evidence="1 2" key="1">
    <citation type="journal article" date="2016" name="Front. Microbiol.">
        <title>Single-Cell (Meta-)Genomics of a Dimorphic Candidatus Thiomargarita nelsonii Reveals Genomic Plasticity.</title>
        <authorList>
            <person name="Flood B.E."/>
            <person name="Fliss P."/>
            <person name="Jones D.S."/>
            <person name="Dick G.J."/>
            <person name="Jain S."/>
            <person name="Kaster A.K."/>
            <person name="Winkel M."/>
            <person name="Mussmann M."/>
            <person name="Bailey J."/>
        </authorList>
    </citation>
    <scope>NUCLEOTIDE SEQUENCE [LARGE SCALE GENOMIC DNA]</scope>
    <source>
        <strain evidence="1">Hydrate Ridge</strain>
    </source>
</reference>
<evidence type="ECO:0000313" key="2">
    <source>
        <dbReference type="Proteomes" id="UP000030428"/>
    </source>
</evidence>
<dbReference type="Proteomes" id="UP000030428">
    <property type="component" value="Unassembled WGS sequence"/>
</dbReference>
<proteinExistence type="predicted"/>
<organism evidence="1 2">
    <name type="scientific">Candidatus Thiomargarita nelsonii</name>
    <dbReference type="NCBI Taxonomy" id="1003181"/>
    <lineage>
        <taxon>Bacteria</taxon>
        <taxon>Pseudomonadati</taxon>
        <taxon>Pseudomonadota</taxon>
        <taxon>Gammaproteobacteria</taxon>
        <taxon>Thiotrichales</taxon>
        <taxon>Thiotrichaceae</taxon>
        <taxon>Thiomargarita</taxon>
    </lineage>
</organism>
<evidence type="ECO:0000313" key="1">
    <source>
        <dbReference type="EMBL" id="KHD07614.1"/>
    </source>
</evidence>
<dbReference type="EMBL" id="JSZA02000027">
    <property type="protein sequence ID" value="KHD07614.1"/>
    <property type="molecule type" value="Genomic_DNA"/>
</dbReference>
<name>A0A0A6PBI8_9GAMM</name>
<accession>A0A0A6PBI8</accession>